<dbReference type="Proteomes" id="UP000070475">
    <property type="component" value="Unassembled WGS sequence"/>
</dbReference>
<dbReference type="OrthoDB" id="3475938at2"/>
<accession>A0A132U5Y7</accession>
<protein>
    <recommendedName>
        <fullName evidence="1">SnoaL-like domain-containing protein</fullName>
    </recommendedName>
</protein>
<dbReference type="Pfam" id="PF12680">
    <property type="entry name" value="SnoaL_2"/>
    <property type="match status" value="1"/>
</dbReference>
<sequence>MKLEVVKRFFELTEQFNAEEADYAQILHPEIEQTEFPNWITERVTVSDHEMMFKRMAGGKKLLASQKYEIQHSYESGDTLVTEVIWNAEVAVNAGSLKAGQHMKAYFCCIFQFKDGLIYRQRNYDCFERFQ</sequence>
<dbReference type="PATRIC" id="fig|483937.3.peg.3822"/>
<organism evidence="2 3">
    <name type="scientific">Paenibacillus riograndensis</name>
    <dbReference type="NCBI Taxonomy" id="483937"/>
    <lineage>
        <taxon>Bacteria</taxon>
        <taxon>Bacillati</taxon>
        <taxon>Bacillota</taxon>
        <taxon>Bacilli</taxon>
        <taxon>Bacillales</taxon>
        <taxon>Paenibacillaceae</taxon>
        <taxon>Paenibacillus</taxon>
        <taxon>Paenibacillus sonchi group</taxon>
    </lineage>
</organism>
<dbReference type="InterPro" id="IPR037401">
    <property type="entry name" value="SnoaL-like"/>
</dbReference>
<dbReference type="AlphaFoldDB" id="A0A132U5Y7"/>
<keyword evidence="3" id="KW-1185">Reference proteome</keyword>
<proteinExistence type="predicted"/>
<comment type="caution">
    <text evidence="2">The sequence shown here is derived from an EMBL/GenBank/DDBJ whole genome shotgun (WGS) entry which is preliminary data.</text>
</comment>
<name>A0A132U5Y7_9BACL</name>
<dbReference type="Gene3D" id="3.10.450.50">
    <property type="match status" value="1"/>
</dbReference>
<gene>
    <name evidence="2" type="ORF">AMQ84_08020</name>
</gene>
<evidence type="ECO:0000313" key="2">
    <source>
        <dbReference type="EMBL" id="KWX78971.1"/>
    </source>
</evidence>
<reference evidence="2 3" key="1">
    <citation type="submission" date="2015-08" db="EMBL/GenBank/DDBJ databases">
        <title>Genomes of Paenibacillus riograndensis.</title>
        <authorList>
            <person name="Sant'Anna F.H."/>
            <person name="Souza R."/>
            <person name="Ambrosini A."/>
            <person name="Bach E."/>
            <person name="Fernandes G."/>
            <person name="Balsanelli E."/>
            <person name="Baura V.A."/>
            <person name="Pedrosa F.O."/>
            <person name="Souza E.M."/>
            <person name="Passaglia L."/>
        </authorList>
    </citation>
    <scope>NUCLEOTIDE SEQUENCE [LARGE SCALE GENOMIC DNA]</scope>
    <source>
        <strain evidence="2 3">CAS34</strain>
    </source>
</reference>
<feature type="domain" description="SnoaL-like" evidence="1">
    <location>
        <begin position="6"/>
        <end position="120"/>
    </location>
</feature>
<dbReference type="RefSeq" id="WP_060860011.1">
    <property type="nucleotide sequence ID" value="NZ_LIRB01000115.1"/>
</dbReference>
<evidence type="ECO:0000313" key="3">
    <source>
        <dbReference type="Proteomes" id="UP000070475"/>
    </source>
</evidence>
<dbReference type="SUPFAM" id="SSF54427">
    <property type="entry name" value="NTF2-like"/>
    <property type="match status" value="1"/>
</dbReference>
<dbReference type="EMBL" id="LIRB01000115">
    <property type="protein sequence ID" value="KWX78971.1"/>
    <property type="molecule type" value="Genomic_DNA"/>
</dbReference>
<evidence type="ECO:0000259" key="1">
    <source>
        <dbReference type="Pfam" id="PF12680"/>
    </source>
</evidence>
<dbReference type="InterPro" id="IPR032710">
    <property type="entry name" value="NTF2-like_dom_sf"/>
</dbReference>